<evidence type="ECO:0000259" key="1">
    <source>
        <dbReference type="Pfam" id="PF00583"/>
    </source>
</evidence>
<dbReference type="Pfam" id="PF00583">
    <property type="entry name" value="Acetyltransf_1"/>
    <property type="match status" value="1"/>
</dbReference>
<gene>
    <name evidence="2" type="ORF">SAMN05518863_107307</name>
</gene>
<feature type="domain" description="N-acetyltransferase" evidence="1">
    <location>
        <begin position="51"/>
        <end position="145"/>
    </location>
</feature>
<dbReference type="Proteomes" id="UP000198841">
    <property type="component" value="Unassembled WGS sequence"/>
</dbReference>
<reference evidence="2 3" key="1">
    <citation type="submission" date="2016-10" db="EMBL/GenBank/DDBJ databases">
        <authorList>
            <person name="Varghese N."/>
            <person name="Submissions S."/>
        </authorList>
    </citation>
    <scope>NUCLEOTIDE SEQUENCE [LARGE SCALE GENOMIC DNA]</scope>
    <source>
        <strain evidence="2 3">YR512</strain>
    </source>
</reference>
<comment type="caution">
    <text evidence="2">The sequence shown here is derived from an EMBL/GenBank/DDBJ whole genome shotgun (WGS) entry which is preliminary data.</text>
</comment>
<dbReference type="CDD" id="cd04301">
    <property type="entry name" value="NAT_SF"/>
    <property type="match status" value="1"/>
</dbReference>
<dbReference type="SUPFAM" id="SSF55729">
    <property type="entry name" value="Acyl-CoA N-acyltransferases (Nat)"/>
    <property type="match status" value="1"/>
</dbReference>
<evidence type="ECO:0000313" key="3">
    <source>
        <dbReference type="Proteomes" id="UP000198841"/>
    </source>
</evidence>
<dbReference type="EMBL" id="FOSD01000007">
    <property type="protein sequence ID" value="SFK50979.1"/>
    <property type="molecule type" value="Genomic_DNA"/>
</dbReference>
<organism evidence="2 3">
    <name type="scientific">Candidatus Pantoea symbiotica</name>
    <dbReference type="NCBI Taxonomy" id="1884370"/>
    <lineage>
        <taxon>Bacteria</taxon>
        <taxon>Pseudomonadati</taxon>
        <taxon>Pseudomonadota</taxon>
        <taxon>Gammaproteobacteria</taxon>
        <taxon>Enterobacterales</taxon>
        <taxon>Erwiniaceae</taxon>
        <taxon>Pantoea</taxon>
    </lineage>
</organism>
<dbReference type="InterPro" id="IPR016181">
    <property type="entry name" value="Acyl_CoA_acyltransferase"/>
</dbReference>
<protein>
    <submittedName>
        <fullName evidence="2">Acetyltransferase (GNAT) family protein</fullName>
    </submittedName>
</protein>
<name>A0A1I4A5A6_9GAMM</name>
<dbReference type="RefSeq" id="WP_008106216.1">
    <property type="nucleotide sequence ID" value="NZ_FOSD01000007.1"/>
</dbReference>
<evidence type="ECO:0000313" key="2">
    <source>
        <dbReference type="EMBL" id="SFK50979.1"/>
    </source>
</evidence>
<dbReference type="Gene3D" id="3.40.630.30">
    <property type="match status" value="1"/>
</dbReference>
<proteinExistence type="predicted"/>
<accession>A0A1I4A5A6</accession>
<sequence>MNTNAIEISVGTSRDIQGISYLQEQNLAANNGTLSAALPESVIAEMMAEMPVIVARSGDKVLGFLMTSTLTKNADMPIIKAMLASYSGSENAFLYGPICVSSEARNQGLAKQMFAALRPRVAGKEGVLFIRNDNVASLKAHVNMGMSVVAEFEFSGKSYSVFSFIG</sequence>
<dbReference type="InterPro" id="IPR000182">
    <property type="entry name" value="GNAT_dom"/>
</dbReference>
<keyword evidence="3" id="KW-1185">Reference proteome</keyword>